<reference evidence="5 6" key="1">
    <citation type="submission" date="2016-10" db="EMBL/GenBank/DDBJ databases">
        <authorList>
            <person name="de Groot N.N."/>
        </authorList>
    </citation>
    <scope>NUCLEOTIDE SEQUENCE [LARGE SCALE GENOMIC DNA]</scope>
    <source>
        <strain evidence="5 6">DSM 21668</strain>
    </source>
</reference>
<dbReference type="PANTHER" id="PTHR43691:SF11">
    <property type="entry name" value="FI09636P-RELATED"/>
    <property type="match status" value="1"/>
</dbReference>
<evidence type="ECO:0000256" key="1">
    <source>
        <dbReference type="ARBA" id="ARBA00011888"/>
    </source>
</evidence>
<evidence type="ECO:0000259" key="4">
    <source>
        <dbReference type="Pfam" id="PF01048"/>
    </source>
</evidence>
<sequence length="289" mass="32148">MAFPSSELILNPDGSIYHLRLLPEDLADTVILVGDPDRVALVSRHFDTIDVRKQHREFVTHTGTIGRKRMSVVSSGIGSDNVEIVMTELDALRHIDLQQRVPRTEKRPLNLIRIGTSGSLQEDIPVDSVVASRRAVGLDGLLDFYATDESRWQPDLAASLKTTLGLRLQPYVAEASPVLFESFHDVVSSVPGFTLTCPGFYAPQGRHLRLAPKIDGVIGKLQAFRHEGWRLTNFEMETAAYYLFGALLGHEMLSLNAIVANRATGEFSTRPEQTIEKLIRDTLCWASDL</sequence>
<dbReference type="RefSeq" id="WP_093203150.1">
    <property type="nucleotide sequence ID" value="NZ_FNGS01000005.1"/>
</dbReference>
<dbReference type="InterPro" id="IPR000845">
    <property type="entry name" value="Nucleoside_phosphorylase_d"/>
</dbReference>
<evidence type="ECO:0000313" key="6">
    <source>
        <dbReference type="Proteomes" id="UP000198901"/>
    </source>
</evidence>
<dbReference type="CDD" id="cd00436">
    <property type="entry name" value="UP_TbUP-like"/>
    <property type="match status" value="1"/>
</dbReference>
<evidence type="ECO:0000256" key="2">
    <source>
        <dbReference type="ARBA" id="ARBA00021980"/>
    </source>
</evidence>
<dbReference type="GO" id="GO:0006152">
    <property type="term" value="P:purine nucleoside catabolic process"/>
    <property type="evidence" value="ECO:0007669"/>
    <property type="project" value="TreeGrafter"/>
</dbReference>
<gene>
    <name evidence="5" type="ORF">SAMN04488090_2754</name>
</gene>
<feature type="domain" description="Nucleoside phosphorylase" evidence="4">
    <location>
        <begin position="30"/>
        <end position="266"/>
    </location>
</feature>
<dbReference type="PANTHER" id="PTHR43691">
    <property type="entry name" value="URIDINE PHOSPHORYLASE"/>
    <property type="match status" value="1"/>
</dbReference>
<dbReference type="AlphaFoldDB" id="A0A1G9R6X1"/>
<dbReference type="GO" id="GO:0005829">
    <property type="term" value="C:cytosol"/>
    <property type="evidence" value="ECO:0007669"/>
    <property type="project" value="TreeGrafter"/>
</dbReference>
<dbReference type="GO" id="GO:0004850">
    <property type="term" value="F:uridine phosphorylase activity"/>
    <property type="evidence" value="ECO:0007669"/>
    <property type="project" value="UniProtKB-EC"/>
</dbReference>
<dbReference type="EMBL" id="FNGS01000005">
    <property type="protein sequence ID" value="SDM18577.1"/>
    <property type="molecule type" value="Genomic_DNA"/>
</dbReference>
<dbReference type="InterPro" id="IPR035994">
    <property type="entry name" value="Nucleoside_phosphorylase_sf"/>
</dbReference>
<comment type="catalytic activity">
    <reaction evidence="3">
        <text>uridine + phosphate = alpha-D-ribose 1-phosphate + uracil</text>
        <dbReference type="Rhea" id="RHEA:24388"/>
        <dbReference type="ChEBI" id="CHEBI:16704"/>
        <dbReference type="ChEBI" id="CHEBI:17568"/>
        <dbReference type="ChEBI" id="CHEBI:43474"/>
        <dbReference type="ChEBI" id="CHEBI:57720"/>
        <dbReference type="EC" id="2.4.2.3"/>
    </reaction>
</comment>
<evidence type="ECO:0000313" key="5">
    <source>
        <dbReference type="EMBL" id="SDM18577.1"/>
    </source>
</evidence>
<dbReference type="SUPFAM" id="SSF53167">
    <property type="entry name" value="Purine and uridine phosphorylases"/>
    <property type="match status" value="1"/>
</dbReference>
<dbReference type="GO" id="GO:0004731">
    <property type="term" value="F:purine-nucleoside phosphorylase activity"/>
    <property type="evidence" value="ECO:0007669"/>
    <property type="project" value="TreeGrafter"/>
</dbReference>
<name>A0A1G9R6X1_9BACT</name>
<organism evidence="5 6">
    <name type="scientific">Siphonobacter aquaeclarae</name>
    <dbReference type="NCBI Taxonomy" id="563176"/>
    <lineage>
        <taxon>Bacteria</taxon>
        <taxon>Pseudomonadati</taxon>
        <taxon>Bacteroidota</taxon>
        <taxon>Cytophagia</taxon>
        <taxon>Cytophagales</taxon>
        <taxon>Cytophagaceae</taxon>
        <taxon>Siphonobacter</taxon>
    </lineage>
</organism>
<dbReference type="EC" id="2.4.2.3" evidence="1"/>
<dbReference type="Gene3D" id="3.40.50.1580">
    <property type="entry name" value="Nucleoside phosphorylase domain"/>
    <property type="match status" value="1"/>
</dbReference>
<keyword evidence="6" id="KW-1185">Reference proteome</keyword>
<dbReference type="Proteomes" id="UP000198901">
    <property type="component" value="Unassembled WGS sequence"/>
</dbReference>
<dbReference type="Pfam" id="PF01048">
    <property type="entry name" value="PNP_UDP_1"/>
    <property type="match status" value="1"/>
</dbReference>
<dbReference type="STRING" id="563176.SAMN04488090_2754"/>
<dbReference type="OrthoDB" id="9772602at2"/>
<proteinExistence type="predicted"/>
<evidence type="ECO:0000256" key="3">
    <source>
        <dbReference type="ARBA" id="ARBA00048447"/>
    </source>
</evidence>
<accession>A0A1G9R6X1</accession>
<protein>
    <recommendedName>
        <fullName evidence="2">Uridine phosphorylase</fullName>
        <ecNumber evidence="1">2.4.2.3</ecNumber>
    </recommendedName>
</protein>